<feature type="compositionally biased region" description="Gly residues" evidence="1">
    <location>
        <begin position="124"/>
        <end position="137"/>
    </location>
</feature>
<dbReference type="AlphaFoldDB" id="A0A8H7AJV4"/>
<gene>
    <name evidence="2" type="ORF">GJ744_008991</name>
</gene>
<proteinExistence type="predicted"/>
<dbReference type="EMBL" id="JAACFV010000050">
    <property type="protein sequence ID" value="KAF7508744.1"/>
    <property type="molecule type" value="Genomic_DNA"/>
</dbReference>
<feature type="region of interest" description="Disordered" evidence="1">
    <location>
        <begin position="93"/>
        <end position="143"/>
    </location>
</feature>
<evidence type="ECO:0000256" key="1">
    <source>
        <dbReference type="SAM" id="MobiDB-lite"/>
    </source>
</evidence>
<comment type="caution">
    <text evidence="2">The sequence shown here is derived from an EMBL/GenBank/DDBJ whole genome shotgun (WGS) entry which is preliminary data.</text>
</comment>
<name>A0A8H7AJV4_9EURO</name>
<dbReference type="Proteomes" id="UP000606974">
    <property type="component" value="Unassembled WGS sequence"/>
</dbReference>
<accession>A0A8H7AJV4</accession>
<organism evidence="2 3">
    <name type="scientific">Endocarpon pusillum</name>
    <dbReference type="NCBI Taxonomy" id="364733"/>
    <lineage>
        <taxon>Eukaryota</taxon>
        <taxon>Fungi</taxon>
        <taxon>Dikarya</taxon>
        <taxon>Ascomycota</taxon>
        <taxon>Pezizomycotina</taxon>
        <taxon>Eurotiomycetes</taxon>
        <taxon>Chaetothyriomycetidae</taxon>
        <taxon>Verrucariales</taxon>
        <taxon>Verrucariaceae</taxon>
        <taxon>Endocarpon</taxon>
    </lineage>
</organism>
<sequence length="143" mass="16084">MRCPVSFVYLYSSYCGHDKSRRKEQRLPSCSRIINQRLPLGTVSLTRYCAIKADPETGISTQIAQDNAHREQLDNLMNGQSHRAKLNKQIKELKEREEREERGGQTYGEVSNVRIDDYPRRGRGGGAGGRGMSGRSGRGAPMQ</sequence>
<reference evidence="2" key="1">
    <citation type="submission" date="2020-02" db="EMBL/GenBank/DDBJ databases">
        <authorList>
            <person name="Palmer J.M."/>
        </authorList>
    </citation>
    <scope>NUCLEOTIDE SEQUENCE</scope>
    <source>
        <strain evidence="2">EPUS1.4</strain>
        <tissue evidence="2">Thallus</tissue>
    </source>
</reference>
<evidence type="ECO:0000313" key="2">
    <source>
        <dbReference type="EMBL" id="KAF7508744.1"/>
    </source>
</evidence>
<feature type="compositionally biased region" description="Basic and acidic residues" evidence="1">
    <location>
        <begin position="93"/>
        <end position="103"/>
    </location>
</feature>
<protein>
    <submittedName>
        <fullName evidence="2">Uncharacterized protein</fullName>
    </submittedName>
</protein>
<keyword evidence="3" id="KW-1185">Reference proteome</keyword>
<evidence type="ECO:0000313" key="3">
    <source>
        <dbReference type="Proteomes" id="UP000606974"/>
    </source>
</evidence>